<dbReference type="EMBL" id="JBFOLJ010000009">
    <property type="protein sequence ID" value="KAL2508938.1"/>
    <property type="molecule type" value="Genomic_DNA"/>
</dbReference>
<gene>
    <name evidence="2" type="ORF">Fot_32585</name>
</gene>
<proteinExistence type="predicted"/>
<feature type="region of interest" description="Disordered" evidence="1">
    <location>
        <begin position="1"/>
        <end position="25"/>
    </location>
</feature>
<accession>A0ABD1T8R7</accession>
<sequence>MPQTLKVQAVNGVSSSPPPPSLTPSTGVLSPVLSIQSSDLTILPMTCSHQVNCRVLRLISYLEAQQCHRLDQLVAFTYLQDAQGQVMIELLSFLTLANYSRG</sequence>
<comment type="caution">
    <text evidence="2">The sequence shown here is derived from an EMBL/GenBank/DDBJ whole genome shotgun (WGS) entry which is preliminary data.</text>
</comment>
<evidence type="ECO:0000313" key="3">
    <source>
        <dbReference type="Proteomes" id="UP001604277"/>
    </source>
</evidence>
<dbReference type="AlphaFoldDB" id="A0ABD1T8R7"/>
<reference evidence="3" key="1">
    <citation type="submission" date="2024-07" db="EMBL/GenBank/DDBJ databases">
        <title>Two chromosome-level genome assemblies of Korean endemic species Abeliophyllum distichum and Forsythia ovata (Oleaceae).</title>
        <authorList>
            <person name="Jang H."/>
        </authorList>
    </citation>
    <scope>NUCLEOTIDE SEQUENCE [LARGE SCALE GENOMIC DNA]</scope>
</reference>
<organism evidence="2 3">
    <name type="scientific">Forsythia ovata</name>
    <dbReference type="NCBI Taxonomy" id="205694"/>
    <lineage>
        <taxon>Eukaryota</taxon>
        <taxon>Viridiplantae</taxon>
        <taxon>Streptophyta</taxon>
        <taxon>Embryophyta</taxon>
        <taxon>Tracheophyta</taxon>
        <taxon>Spermatophyta</taxon>
        <taxon>Magnoliopsida</taxon>
        <taxon>eudicotyledons</taxon>
        <taxon>Gunneridae</taxon>
        <taxon>Pentapetalae</taxon>
        <taxon>asterids</taxon>
        <taxon>lamiids</taxon>
        <taxon>Lamiales</taxon>
        <taxon>Oleaceae</taxon>
        <taxon>Forsythieae</taxon>
        <taxon>Forsythia</taxon>
    </lineage>
</organism>
<protein>
    <submittedName>
        <fullName evidence="2">Uncharacterized protein</fullName>
    </submittedName>
</protein>
<evidence type="ECO:0000313" key="2">
    <source>
        <dbReference type="EMBL" id="KAL2508938.1"/>
    </source>
</evidence>
<name>A0ABD1T8R7_9LAMI</name>
<evidence type="ECO:0000256" key="1">
    <source>
        <dbReference type="SAM" id="MobiDB-lite"/>
    </source>
</evidence>
<dbReference type="Proteomes" id="UP001604277">
    <property type="component" value="Unassembled WGS sequence"/>
</dbReference>
<keyword evidence="3" id="KW-1185">Reference proteome</keyword>